<reference evidence="2 3" key="1">
    <citation type="submission" date="2020-01" db="EMBL/GenBank/DDBJ databases">
        <title>Genetics and antimicrobial susceptibilities of Nocardia species isolated from the soil; a comparison with species isolated from humans.</title>
        <authorList>
            <person name="Carrasco G."/>
            <person name="Monzon S."/>
            <person name="Sansegundo M."/>
            <person name="Garcia E."/>
            <person name="Garrido N."/>
            <person name="Medina M.J."/>
            <person name="Villalon P."/>
            <person name="Ramirez-Arocha A.C."/>
            <person name="Jimenez P."/>
            <person name="Cuesta I."/>
            <person name="Valdezate S."/>
        </authorList>
    </citation>
    <scope>NUCLEOTIDE SEQUENCE [LARGE SCALE GENOMIC DNA]</scope>
    <source>
        <strain evidence="2 3">CNM20110626</strain>
    </source>
</reference>
<keyword evidence="1" id="KW-0732">Signal</keyword>
<feature type="chain" id="PRO_5039411536" description="DUF320 domain-containing protein" evidence="1">
    <location>
        <begin position="20"/>
        <end position="74"/>
    </location>
</feature>
<comment type="caution">
    <text evidence="2">The sequence shown here is derived from an EMBL/GenBank/DDBJ whole genome shotgun (WGS) entry which is preliminary data.</text>
</comment>
<evidence type="ECO:0000256" key="1">
    <source>
        <dbReference type="SAM" id="SignalP"/>
    </source>
</evidence>
<dbReference type="RefSeq" id="WP_048833412.1">
    <property type="nucleotide sequence ID" value="NZ_AP026975.1"/>
</dbReference>
<dbReference type="AlphaFoldDB" id="A0A6P1CSP6"/>
<dbReference type="EMBL" id="JAAGVB010000048">
    <property type="protein sequence ID" value="NEW35568.1"/>
    <property type="molecule type" value="Genomic_DNA"/>
</dbReference>
<protein>
    <recommendedName>
        <fullName evidence="4">DUF320 domain-containing protein</fullName>
    </recommendedName>
</protein>
<evidence type="ECO:0000313" key="2">
    <source>
        <dbReference type="EMBL" id="NEW35568.1"/>
    </source>
</evidence>
<evidence type="ECO:0000313" key="3">
    <source>
        <dbReference type="Proteomes" id="UP000471166"/>
    </source>
</evidence>
<gene>
    <name evidence="2" type="ORF">GV791_23800</name>
</gene>
<feature type="signal peptide" evidence="1">
    <location>
        <begin position="1"/>
        <end position="19"/>
    </location>
</feature>
<dbReference type="Proteomes" id="UP000471166">
    <property type="component" value="Unassembled WGS sequence"/>
</dbReference>
<evidence type="ECO:0008006" key="4">
    <source>
        <dbReference type="Google" id="ProtNLM"/>
    </source>
</evidence>
<proteinExistence type="predicted"/>
<organism evidence="2 3">
    <name type="scientific">Nocardia cyriacigeorgica</name>
    <dbReference type="NCBI Taxonomy" id="135487"/>
    <lineage>
        <taxon>Bacteria</taxon>
        <taxon>Bacillati</taxon>
        <taxon>Actinomycetota</taxon>
        <taxon>Actinomycetes</taxon>
        <taxon>Mycobacteriales</taxon>
        <taxon>Nocardiaceae</taxon>
        <taxon>Nocardia</taxon>
    </lineage>
</organism>
<sequence length="74" mass="7172">MRKLMASTAVGGAMIAALAAGAVATAAPAAATPPPPSPLCTAFSYPAAIAIELTGGHDSPLLPVLNSLQPIFCG</sequence>
<accession>A0A6P1CSP6</accession>
<name>A0A6P1CSP6_9NOCA</name>